<evidence type="ECO:0000313" key="2">
    <source>
        <dbReference type="EMBL" id="GCE31893.1"/>
    </source>
</evidence>
<dbReference type="Pfam" id="PF01370">
    <property type="entry name" value="Epimerase"/>
    <property type="match status" value="1"/>
</dbReference>
<keyword evidence="3" id="KW-1185">Reference proteome</keyword>
<proteinExistence type="predicted"/>
<dbReference type="InterPro" id="IPR050177">
    <property type="entry name" value="Lipid_A_modif_metabolic_enz"/>
</dbReference>
<name>A0A402BKK2_9CHLR</name>
<evidence type="ECO:0000313" key="3">
    <source>
        <dbReference type="Proteomes" id="UP000287171"/>
    </source>
</evidence>
<dbReference type="InterPro" id="IPR001509">
    <property type="entry name" value="Epimerase_deHydtase"/>
</dbReference>
<dbReference type="PANTHER" id="PTHR43245">
    <property type="entry name" value="BIFUNCTIONAL POLYMYXIN RESISTANCE PROTEIN ARNA"/>
    <property type="match status" value="1"/>
</dbReference>
<reference evidence="3" key="1">
    <citation type="submission" date="2018-12" db="EMBL/GenBank/DDBJ databases">
        <title>Tengunoibacter tsumagoiensis gen. nov., sp. nov., Dictyobacter kobayashii sp. nov., D. alpinus sp. nov., and D. joshuensis sp. nov. and description of Dictyobacteraceae fam. nov. within the order Ktedonobacterales isolated from Tengu-no-mugimeshi.</title>
        <authorList>
            <person name="Wang C.M."/>
            <person name="Zheng Y."/>
            <person name="Sakai Y."/>
            <person name="Toyoda A."/>
            <person name="Minakuchi Y."/>
            <person name="Abe K."/>
            <person name="Yokota A."/>
            <person name="Yabe S."/>
        </authorList>
    </citation>
    <scope>NUCLEOTIDE SEQUENCE [LARGE SCALE GENOMIC DNA]</scope>
    <source>
        <strain evidence="3">Uno16</strain>
    </source>
</reference>
<accession>A0A402BKK2</accession>
<organism evidence="2 3">
    <name type="scientific">Dictyobacter alpinus</name>
    <dbReference type="NCBI Taxonomy" id="2014873"/>
    <lineage>
        <taxon>Bacteria</taxon>
        <taxon>Bacillati</taxon>
        <taxon>Chloroflexota</taxon>
        <taxon>Ktedonobacteria</taxon>
        <taxon>Ktedonobacterales</taxon>
        <taxon>Dictyobacteraceae</taxon>
        <taxon>Dictyobacter</taxon>
    </lineage>
</organism>
<evidence type="ECO:0000259" key="1">
    <source>
        <dbReference type="Pfam" id="PF01370"/>
    </source>
</evidence>
<sequence>MKFLILGGTVFVGRHLVEAALSRGHEVTIFHRGVHEASFSRPVEQLKGNRTDDLAALRGRSWDVVIDTNGYVPSRVQATAQLLADSVNQYIFISSISVYQDFNVLGMNESAPVGTLTEEQVREAEQLIPARNGVIALTYGPMYGPLKALCEQVLEETMPGRVLNIRAGLIVGPYDYSDRFTYWPWRVAQGGEMLAPGRPERTIQLIDVRDLAEWIIRMAETERNGIYNANGPASPLTMQDLLETCKIVSEKQGTFTWINDSFLLKKGVEPWSQMPLWIPDEEEGLKGFQAFDVQKALATGLIFRPLAKTVQDTFTWDAQRSPNEKRRAGLEPEQERQILEAWHRQ</sequence>
<dbReference type="Gene3D" id="3.40.50.720">
    <property type="entry name" value="NAD(P)-binding Rossmann-like Domain"/>
    <property type="match status" value="1"/>
</dbReference>
<comment type="caution">
    <text evidence="2">The sequence shown here is derived from an EMBL/GenBank/DDBJ whole genome shotgun (WGS) entry which is preliminary data.</text>
</comment>
<dbReference type="AlphaFoldDB" id="A0A402BKK2"/>
<dbReference type="EMBL" id="BIFT01000002">
    <property type="protein sequence ID" value="GCE31893.1"/>
    <property type="molecule type" value="Genomic_DNA"/>
</dbReference>
<dbReference type="SUPFAM" id="SSF51735">
    <property type="entry name" value="NAD(P)-binding Rossmann-fold domains"/>
    <property type="match status" value="1"/>
</dbReference>
<dbReference type="Proteomes" id="UP000287171">
    <property type="component" value="Unassembled WGS sequence"/>
</dbReference>
<dbReference type="PANTHER" id="PTHR43245:SF13">
    <property type="entry name" value="UDP-D-APIOSE_UDP-D-XYLOSE SYNTHASE 2"/>
    <property type="match status" value="1"/>
</dbReference>
<protein>
    <recommendedName>
        <fullName evidence="1">NAD-dependent epimerase/dehydratase domain-containing protein</fullName>
    </recommendedName>
</protein>
<feature type="domain" description="NAD-dependent epimerase/dehydratase" evidence="1">
    <location>
        <begin position="4"/>
        <end position="228"/>
    </location>
</feature>
<dbReference type="InterPro" id="IPR036291">
    <property type="entry name" value="NAD(P)-bd_dom_sf"/>
</dbReference>
<dbReference type="RefSeq" id="WP_126631810.1">
    <property type="nucleotide sequence ID" value="NZ_BIFT01000002.1"/>
</dbReference>
<dbReference type="OrthoDB" id="9809586at2"/>
<gene>
    <name evidence="2" type="ORF">KDA_73770</name>
</gene>